<dbReference type="EMBL" id="JAWQEG010001283">
    <property type="protein sequence ID" value="KAK3880834.1"/>
    <property type="molecule type" value="Genomic_DNA"/>
</dbReference>
<evidence type="ECO:0000256" key="1">
    <source>
        <dbReference type="SAM" id="SignalP"/>
    </source>
</evidence>
<dbReference type="GO" id="GO:0005576">
    <property type="term" value="C:extracellular region"/>
    <property type="evidence" value="ECO:0007669"/>
    <property type="project" value="InterPro"/>
</dbReference>
<feature type="signal peptide" evidence="1">
    <location>
        <begin position="1"/>
        <end position="20"/>
    </location>
</feature>
<dbReference type="SUPFAM" id="SSF57256">
    <property type="entry name" value="Elafin-like"/>
    <property type="match status" value="1"/>
</dbReference>
<evidence type="ECO:0000313" key="4">
    <source>
        <dbReference type="EMBL" id="KAK3880834.1"/>
    </source>
</evidence>
<gene>
    <name evidence="3" type="ORF">Pcinc_014691</name>
    <name evidence="4" type="ORF">Pcinc_014692</name>
</gene>
<evidence type="ECO:0000313" key="3">
    <source>
        <dbReference type="EMBL" id="KAK3880833.1"/>
    </source>
</evidence>
<organism evidence="4 5">
    <name type="scientific">Petrolisthes cinctipes</name>
    <name type="common">Flat porcelain crab</name>
    <dbReference type="NCBI Taxonomy" id="88211"/>
    <lineage>
        <taxon>Eukaryota</taxon>
        <taxon>Metazoa</taxon>
        <taxon>Ecdysozoa</taxon>
        <taxon>Arthropoda</taxon>
        <taxon>Crustacea</taxon>
        <taxon>Multicrustacea</taxon>
        <taxon>Malacostraca</taxon>
        <taxon>Eumalacostraca</taxon>
        <taxon>Eucarida</taxon>
        <taxon>Decapoda</taxon>
        <taxon>Pleocyemata</taxon>
        <taxon>Anomura</taxon>
        <taxon>Galatheoidea</taxon>
        <taxon>Porcellanidae</taxon>
        <taxon>Petrolisthes</taxon>
    </lineage>
</organism>
<dbReference type="InterPro" id="IPR036645">
    <property type="entry name" value="Elafin-like_sf"/>
</dbReference>
<sequence length="114" mass="11774">MARMLLVVGVVAACVALVSASCVKFCNHPNGRPGKYLCCDENPGSCPPVRDICPKFAAAADYESRPCTFDPECGTFEKCCFDICENGSHVAGGDCGGGLCGTGVGKLCQFLPGS</sequence>
<dbReference type="Proteomes" id="UP001286313">
    <property type="component" value="Unassembled WGS sequence"/>
</dbReference>
<feature type="domain" description="WAP" evidence="2">
    <location>
        <begin position="43"/>
        <end position="85"/>
    </location>
</feature>
<protein>
    <recommendedName>
        <fullName evidence="2">WAP domain-containing protein</fullName>
    </recommendedName>
</protein>
<name>A0AAE1FVW6_PETCI</name>
<dbReference type="InterPro" id="IPR008197">
    <property type="entry name" value="WAP_dom"/>
</dbReference>
<proteinExistence type="predicted"/>
<accession>A0AAE1FVW6</accession>
<reference evidence="4" key="1">
    <citation type="submission" date="2023-10" db="EMBL/GenBank/DDBJ databases">
        <title>Genome assemblies of two species of porcelain crab, Petrolisthes cinctipes and Petrolisthes manimaculis (Anomura: Porcellanidae).</title>
        <authorList>
            <person name="Angst P."/>
        </authorList>
    </citation>
    <scope>NUCLEOTIDE SEQUENCE</scope>
    <source>
        <strain evidence="4">PB745_01</strain>
        <tissue evidence="4">Gill</tissue>
    </source>
</reference>
<comment type="caution">
    <text evidence="4">The sequence shown here is derived from an EMBL/GenBank/DDBJ whole genome shotgun (WGS) entry which is preliminary data.</text>
</comment>
<dbReference type="EMBL" id="JAWQEG010001283">
    <property type="protein sequence ID" value="KAK3880833.1"/>
    <property type="molecule type" value="Genomic_DNA"/>
</dbReference>
<feature type="chain" id="PRO_5042442819" description="WAP domain-containing protein" evidence="1">
    <location>
        <begin position="21"/>
        <end position="114"/>
    </location>
</feature>
<evidence type="ECO:0000313" key="5">
    <source>
        <dbReference type="Proteomes" id="UP001286313"/>
    </source>
</evidence>
<keyword evidence="5" id="KW-1185">Reference proteome</keyword>
<dbReference type="GO" id="GO:0030414">
    <property type="term" value="F:peptidase inhibitor activity"/>
    <property type="evidence" value="ECO:0007669"/>
    <property type="project" value="InterPro"/>
</dbReference>
<dbReference type="AlphaFoldDB" id="A0AAE1FVW6"/>
<evidence type="ECO:0000259" key="2">
    <source>
        <dbReference type="Pfam" id="PF00095"/>
    </source>
</evidence>
<dbReference type="PROSITE" id="PS51257">
    <property type="entry name" value="PROKAR_LIPOPROTEIN"/>
    <property type="match status" value="1"/>
</dbReference>
<dbReference type="Pfam" id="PF00095">
    <property type="entry name" value="WAP"/>
    <property type="match status" value="1"/>
</dbReference>
<keyword evidence="1" id="KW-0732">Signal</keyword>